<accession>A0AAI8YW08</accession>
<dbReference type="AlphaFoldDB" id="A0AAI8YW08"/>
<keyword evidence="3" id="KW-0234">DNA repair</keyword>
<dbReference type="GO" id="GO:0034974">
    <property type="term" value="C:Swi5-Swi2 complex"/>
    <property type="evidence" value="ECO:0007669"/>
    <property type="project" value="TreeGrafter"/>
</dbReference>
<organism evidence="5 6">
    <name type="scientific">Lecanosticta acicola</name>
    <dbReference type="NCBI Taxonomy" id="111012"/>
    <lineage>
        <taxon>Eukaryota</taxon>
        <taxon>Fungi</taxon>
        <taxon>Dikarya</taxon>
        <taxon>Ascomycota</taxon>
        <taxon>Pezizomycotina</taxon>
        <taxon>Dothideomycetes</taxon>
        <taxon>Dothideomycetidae</taxon>
        <taxon>Mycosphaerellales</taxon>
        <taxon>Mycosphaerellaceae</taxon>
        <taxon>Lecanosticta</taxon>
    </lineage>
</organism>
<evidence type="ECO:0000256" key="2">
    <source>
        <dbReference type="ARBA" id="ARBA00022763"/>
    </source>
</evidence>
<keyword evidence="6" id="KW-1185">Reference proteome</keyword>
<evidence type="ECO:0000256" key="3">
    <source>
        <dbReference type="ARBA" id="ARBA00023204"/>
    </source>
</evidence>
<dbReference type="InterPro" id="IPR010760">
    <property type="entry name" value="DNA-repair_Swi5"/>
</dbReference>
<feature type="region of interest" description="Disordered" evidence="4">
    <location>
        <begin position="1"/>
        <end position="140"/>
    </location>
</feature>
<dbReference type="PANTHER" id="PTHR28529:SF2">
    <property type="entry name" value="DNA REPAIR PROTEIN SWI5 HOMOLOG"/>
    <property type="match status" value="1"/>
</dbReference>
<dbReference type="PANTHER" id="PTHR28529">
    <property type="entry name" value="DNA REPAIR PROTEIN SWI5 HOMOLOG"/>
    <property type="match status" value="1"/>
</dbReference>
<dbReference type="Pfam" id="PF07061">
    <property type="entry name" value="Swi5"/>
    <property type="match status" value="1"/>
</dbReference>
<feature type="compositionally biased region" description="Basic and acidic residues" evidence="4">
    <location>
        <begin position="22"/>
        <end position="32"/>
    </location>
</feature>
<feature type="compositionally biased region" description="Polar residues" evidence="4">
    <location>
        <begin position="1"/>
        <end position="10"/>
    </location>
</feature>
<dbReference type="GO" id="GO:0032798">
    <property type="term" value="C:Swi5-Sfr1 complex"/>
    <property type="evidence" value="ECO:0007669"/>
    <property type="project" value="TreeGrafter"/>
</dbReference>
<proteinExistence type="inferred from homology"/>
<dbReference type="GO" id="GO:0010772">
    <property type="term" value="P:meiotic DNA recombinase assembly involved in reciprocal meiotic recombination"/>
    <property type="evidence" value="ECO:0007669"/>
    <property type="project" value="TreeGrafter"/>
</dbReference>
<evidence type="ECO:0008006" key="7">
    <source>
        <dbReference type="Google" id="ProtNLM"/>
    </source>
</evidence>
<comment type="caution">
    <text evidence="5">The sequence shown here is derived from an EMBL/GenBank/DDBJ whole genome shotgun (WGS) entry which is preliminary data.</text>
</comment>
<name>A0AAI8YW08_9PEZI</name>
<protein>
    <recommendedName>
        <fullName evidence="7">Swi5-domain-containing protein</fullName>
    </recommendedName>
</protein>
<dbReference type="EMBL" id="CAVMBE010000014">
    <property type="protein sequence ID" value="CAK3937135.1"/>
    <property type="molecule type" value="Genomic_DNA"/>
</dbReference>
<feature type="compositionally biased region" description="Low complexity" evidence="4">
    <location>
        <begin position="111"/>
        <end position="122"/>
    </location>
</feature>
<dbReference type="Gene3D" id="1.20.5.170">
    <property type="match status" value="1"/>
</dbReference>
<reference evidence="5" key="1">
    <citation type="submission" date="2023-11" db="EMBL/GenBank/DDBJ databases">
        <authorList>
            <person name="Alioto T."/>
            <person name="Alioto T."/>
            <person name="Gomez Garrido J."/>
        </authorList>
    </citation>
    <scope>NUCLEOTIDE SEQUENCE</scope>
</reference>
<evidence type="ECO:0000256" key="4">
    <source>
        <dbReference type="SAM" id="MobiDB-lite"/>
    </source>
</evidence>
<feature type="compositionally biased region" description="Polar residues" evidence="4">
    <location>
        <begin position="33"/>
        <end position="48"/>
    </location>
</feature>
<sequence>MDSEQLPMSRQHNDAPVPPVDEPWKDEVKDEAASSQQKATDMPASSQPDMKDFAASPQHRMQETTMSITPEKRKTFASSQEEIKEATASPQQEIKPELASSQQDTRDVTASSSGPLQSSSPLTKTKAEEPRTPTNPRLASLNTKRQTLEQKLAALQAERRTMISNTKLPSGLDMPSHWSDEDKEKHAMKTANATIKEHIGLLHRYNEIKDIGLGTMGLVAEKRGVRQGVIMEEFGMGSED</sequence>
<dbReference type="GO" id="GO:0000709">
    <property type="term" value="P:meiotic joint molecule formation"/>
    <property type="evidence" value="ECO:0007669"/>
    <property type="project" value="TreeGrafter"/>
</dbReference>
<gene>
    <name evidence="5" type="ORF">LECACI_7A003033</name>
</gene>
<evidence type="ECO:0000313" key="6">
    <source>
        <dbReference type="Proteomes" id="UP001296104"/>
    </source>
</evidence>
<evidence type="ECO:0000313" key="5">
    <source>
        <dbReference type="EMBL" id="CAK3937135.1"/>
    </source>
</evidence>
<evidence type="ECO:0000256" key="1">
    <source>
        <dbReference type="ARBA" id="ARBA00008060"/>
    </source>
</evidence>
<comment type="similarity">
    <text evidence="1">Belongs to the SWI5/SAE3 family.</text>
</comment>
<dbReference type="Proteomes" id="UP001296104">
    <property type="component" value="Unassembled WGS sequence"/>
</dbReference>
<keyword evidence="2" id="KW-0227">DNA damage</keyword>